<evidence type="ECO:0000313" key="2">
    <source>
        <dbReference type="EMBL" id="KAF5893356.1"/>
    </source>
</evidence>
<reference evidence="2" key="1">
    <citation type="submission" date="2020-07" db="EMBL/GenBank/DDBJ databases">
        <title>Clarias magur genome sequencing, assembly and annotation.</title>
        <authorList>
            <person name="Kushwaha B."/>
            <person name="Kumar R."/>
            <person name="Das P."/>
            <person name="Joshi C.G."/>
            <person name="Kumar D."/>
            <person name="Nagpure N.S."/>
            <person name="Pandey M."/>
            <person name="Agarwal S."/>
            <person name="Srivastava S."/>
            <person name="Singh M."/>
            <person name="Sahoo L."/>
            <person name="Jayasankar P."/>
            <person name="Meher P.K."/>
            <person name="Koringa P.G."/>
            <person name="Iquebal M.A."/>
            <person name="Das S.P."/>
            <person name="Bit A."/>
            <person name="Patnaik S."/>
            <person name="Patel N."/>
            <person name="Shah T.M."/>
            <person name="Hinsu A."/>
            <person name="Jena J.K."/>
        </authorList>
    </citation>
    <scope>NUCLEOTIDE SEQUENCE</scope>
    <source>
        <strain evidence="2">CIFAMagur01</strain>
        <tissue evidence="2">Testis</tissue>
    </source>
</reference>
<organism evidence="2 3">
    <name type="scientific">Clarias magur</name>
    <name type="common">Asian catfish</name>
    <name type="synonym">Macropteronotus magur</name>
    <dbReference type="NCBI Taxonomy" id="1594786"/>
    <lineage>
        <taxon>Eukaryota</taxon>
        <taxon>Metazoa</taxon>
        <taxon>Chordata</taxon>
        <taxon>Craniata</taxon>
        <taxon>Vertebrata</taxon>
        <taxon>Euteleostomi</taxon>
        <taxon>Actinopterygii</taxon>
        <taxon>Neopterygii</taxon>
        <taxon>Teleostei</taxon>
        <taxon>Ostariophysi</taxon>
        <taxon>Siluriformes</taxon>
        <taxon>Clariidae</taxon>
        <taxon>Clarias</taxon>
    </lineage>
</organism>
<dbReference type="Proteomes" id="UP000727407">
    <property type="component" value="Unassembled WGS sequence"/>
</dbReference>
<feature type="compositionally biased region" description="Basic and acidic residues" evidence="1">
    <location>
        <begin position="44"/>
        <end position="61"/>
    </location>
</feature>
<keyword evidence="3" id="KW-1185">Reference proteome</keyword>
<protein>
    <submittedName>
        <fullName evidence="2">Uncharacterized protein</fullName>
    </submittedName>
</protein>
<sequence length="61" mass="6585">MDVPAGARAGRAARPGRPRNSSCLSDELSAGNTPWLCKNQLPSPRDDSRDVGIHREARLSD</sequence>
<evidence type="ECO:0000313" key="3">
    <source>
        <dbReference type="Proteomes" id="UP000727407"/>
    </source>
</evidence>
<dbReference type="EMBL" id="QNUK01000439">
    <property type="protein sequence ID" value="KAF5893356.1"/>
    <property type="molecule type" value="Genomic_DNA"/>
</dbReference>
<proteinExistence type="predicted"/>
<gene>
    <name evidence="2" type="ORF">DAT39_016934</name>
</gene>
<feature type="compositionally biased region" description="Low complexity" evidence="1">
    <location>
        <begin position="1"/>
        <end position="19"/>
    </location>
</feature>
<evidence type="ECO:0000256" key="1">
    <source>
        <dbReference type="SAM" id="MobiDB-lite"/>
    </source>
</evidence>
<name>A0A8J4WWI9_CLAMG</name>
<accession>A0A8J4WWI9</accession>
<dbReference type="AlphaFoldDB" id="A0A8J4WWI9"/>
<feature type="region of interest" description="Disordered" evidence="1">
    <location>
        <begin position="1"/>
        <end position="61"/>
    </location>
</feature>
<comment type="caution">
    <text evidence="2">The sequence shown here is derived from an EMBL/GenBank/DDBJ whole genome shotgun (WGS) entry which is preliminary data.</text>
</comment>